<evidence type="ECO:0000256" key="7">
    <source>
        <dbReference type="SAM" id="MobiDB-lite"/>
    </source>
</evidence>
<keyword evidence="5" id="KW-0472">Membrane</keyword>
<evidence type="ECO:0000256" key="6">
    <source>
        <dbReference type="ARBA" id="ARBA00023180"/>
    </source>
</evidence>
<keyword evidence="2" id="KW-0433">Leucine-rich repeat</keyword>
<gene>
    <name evidence="8" type="ORF">QVD17_39092</name>
</gene>
<dbReference type="PANTHER" id="PTHR48006:SF68">
    <property type="entry name" value="PROTEIN KINASE DOMAIN-CONTAINING PROTEIN"/>
    <property type="match status" value="1"/>
</dbReference>
<evidence type="ECO:0000256" key="3">
    <source>
        <dbReference type="ARBA" id="ARBA00022729"/>
    </source>
</evidence>
<keyword evidence="6" id="KW-0325">Glycoprotein</keyword>
<organism evidence="8 9">
    <name type="scientific">Tagetes erecta</name>
    <name type="common">African marigold</name>
    <dbReference type="NCBI Taxonomy" id="13708"/>
    <lineage>
        <taxon>Eukaryota</taxon>
        <taxon>Viridiplantae</taxon>
        <taxon>Streptophyta</taxon>
        <taxon>Embryophyta</taxon>
        <taxon>Tracheophyta</taxon>
        <taxon>Spermatophyta</taxon>
        <taxon>Magnoliopsida</taxon>
        <taxon>eudicotyledons</taxon>
        <taxon>Gunneridae</taxon>
        <taxon>Pentapetalae</taxon>
        <taxon>asterids</taxon>
        <taxon>campanulids</taxon>
        <taxon>Asterales</taxon>
        <taxon>Asteraceae</taxon>
        <taxon>Asteroideae</taxon>
        <taxon>Heliantheae alliance</taxon>
        <taxon>Tageteae</taxon>
        <taxon>Tagetes</taxon>
    </lineage>
</organism>
<feature type="compositionally biased region" description="Basic and acidic residues" evidence="7">
    <location>
        <begin position="14"/>
        <end position="31"/>
    </location>
</feature>
<dbReference type="SUPFAM" id="SSF52058">
    <property type="entry name" value="L domain-like"/>
    <property type="match status" value="1"/>
</dbReference>
<evidence type="ECO:0000256" key="4">
    <source>
        <dbReference type="ARBA" id="ARBA00022737"/>
    </source>
</evidence>
<dbReference type="PANTHER" id="PTHR48006">
    <property type="entry name" value="LEUCINE-RICH REPEAT-CONTAINING PROTEIN DDB_G0281931-RELATED"/>
    <property type="match status" value="1"/>
</dbReference>
<proteinExistence type="predicted"/>
<sequence>MKREGGASKGRKVCHGEGEGGFGEVKKREGGASKGRKVVRACPVRSSNRESVKIINSNHESSISNDDVMAESFVLPKLDTHEVEVLKEIWGKLNLPEKKGWGSATDPCSINTEGKNISVECDCCFKGNTTCHAILVAIKNQNVSTALPLEFTKLRYLKFLELSRNCLYGTIPSEWATMHLTNLSLLANKFSGAFPMVLTRMTTLIDLSIEGNRFSGPIPKEIAKLKILKKLVLSSNDFTGELPFAFAKLTNLIILR</sequence>
<name>A0AAD8NGT4_TARER</name>
<comment type="subcellular location">
    <subcellularLocation>
        <location evidence="1">Membrane</location>
        <topology evidence="1">Single-pass type I membrane protein</topology>
    </subcellularLocation>
</comment>
<reference evidence="8" key="1">
    <citation type="journal article" date="2023" name="bioRxiv">
        <title>Improved chromosome-level genome assembly for marigold (Tagetes erecta).</title>
        <authorList>
            <person name="Jiang F."/>
            <person name="Yuan L."/>
            <person name="Wang S."/>
            <person name="Wang H."/>
            <person name="Xu D."/>
            <person name="Wang A."/>
            <person name="Fan W."/>
        </authorList>
    </citation>
    <scope>NUCLEOTIDE SEQUENCE</scope>
    <source>
        <strain evidence="8">WSJ</strain>
        <tissue evidence="8">Leaf</tissue>
    </source>
</reference>
<evidence type="ECO:0000256" key="5">
    <source>
        <dbReference type="ARBA" id="ARBA00023136"/>
    </source>
</evidence>
<evidence type="ECO:0000256" key="2">
    <source>
        <dbReference type="ARBA" id="ARBA00022614"/>
    </source>
</evidence>
<protein>
    <submittedName>
        <fullName evidence="8">Uncharacterized protein</fullName>
    </submittedName>
</protein>
<dbReference type="GO" id="GO:0016020">
    <property type="term" value="C:membrane"/>
    <property type="evidence" value="ECO:0007669"/>
    <property type="project" value="UniProtKB-SubCell"/>
</dbReference>
<dbReference type="InterPro" id="IPR032675">
    <property type="entry name" value="LRR_dom_sf"/>
</dbReference>
<feature type="region of interest" description="Disordered" evidence="7">
    <location>
        <begin position="1"/>
        <end position="32"/>
    </location>
</feature>
<dbReference type="Pfam" id="PF00560">
    <property type="entry name" value="LRR_1"/>
    <property type="match status" value="3"/>
</dbReference>
<dbReference type="Proteomes" id="UP001229421">
    <property type="component" value="Unassembled WGS sequence"/>
</dbReference>
<evidence type="ECO:0000313" key="8">
    <source>
        <dbReference type="EMBL" id="KAK1407476.1"/>
    </source>
</evidence>
<dbReference type="AlphaFoldDB" id="A0AAD8NGT4"/>
<dbReference type="FunFam" id="3.80.10.10:FF:000041">
    <property type="entry name" value="LRR receptor-like serine/threonine-protein kinase ERECTA"/>
    <property type="match status" value="1"/>
</dbReference>
<dbReference type="Gene3D" id="3.80.10.10">
    <property type="entry name" value="Ribonuclease Inhibitor"/>
    <property type="match status" value="1"/>
</dbReference>
<keyword evidence="3" id="KW-0732">Signal</keyword>
<keyword evidence="9" id="KW-1185">Reference proteome</keyword>
<keyword evidence="4" id="KW-0677">Repeat</keyword>
<dbReference type="InterPro" id="IPR001611">
    <property type="entry name" value="Leu-rich_rpt"/>
</dbReference>
<evidence type="ECO:0000256" key="1">
    <source>
        <dbReference type="ARBA" id="ARBA00004479"/>
    </source>
</evidence>
<comment type="caution">
    <text evidence="8">The sequence shown here is derived from an EMBL/GenBank/DDBJ whole genome shotgun (WGS) entry which is preliminary data.</text>
</comment>
<accession>A0AAD8NGT4</accession>
<dbReference type="EMBL" id="JAUHHV010000011">
    <property type="protein sequence ID" value="KAK1407476.1"/>
    <property type="molecule type" value="Genomic_DNA"/>
</dbReference>
<evidence type="ECO:0000313" key="9">
    <source>
        <dbReference type="Proteomes" id="UP001229421"/>
    </source>
</evidence>
<dbReference type="InterPro" id="IPR051824">
    <property type="entry name" value="LRR_Rcpt-Like_S/T_Kinase"/>
</dbReference>